<gene>
    <name evidence="2" type="ORF">GCM10007852_31210</name>
</gene>
<feature type="transmembrane region" description="Helical" evidence="1">
    <location>
        <begin position="75"/>
        <end position="92"/>
    </location>
</feature>
<evidence type="ECO:0000313" key="3">
    <source>
        <dbReference type="Proteomes" id="UP001156601"/>
    </source>
</evidence>
<keyword evidence="1" id="KW-0472">Membrane</keyword>
<sequence length="128" mass="14079">MTRVVFFCLIIVGLINFLPLTGILSAQNLESAYGVELNTNELIILMRHRALLFGIIGSFVIYAAFYTFYQTIAMVMAGISMIGFVILAHLTGEYNANINNVITADYIGIAILAVAVGTRVYIHKSNKN</sequence>
<evidence type="ECO:0008006" key="4">
    <source>
        <dbReference type="Google" id="ProtNLM"/>
    </source>
</evidence>
<organism evidence="2 3">
    <name type="scientific">Agaribacter marinus</name>
    <dbReference type="NCBI Taxonomy" id="1431249"/>
    <lineage>
        <taxon>Bacteria</taxon>
        <taxon>Pseudomonadati</taxon>
        <taxon>Pseudomonadota</taxon>
        <taxon>Gammaproteobacteria</taxon>
        <taxon>Alteromonadales</taxon>
        <taxon>Alteromonadaceae</taxon>
        <taxon>Agaribacter</taxon>
    </lineage>
</organism>
<dbReference type="Proteomes" id="UP001156601">
    <property type="component" value="Unassembled WGS sequence"/>
</dbReference>
<keyword evidence="1" id="KW-0812">Transmembrane</keyword>
<protein>
    <recommendedName>
        <fullName evidence="4">Phosphopantetheine adenylyltransferase</fullName>
    </recommendedName>
</protein>
<dbReference type="RefSeq" id="WP_284218605.1">
    <property type="nucleotide sequence ID" value="NZ_BSOT01000009.1"/>
</dbReference>
<feature type="transmembrane region" description="Helical" evidence="1">
    <location>
        <begin position="50"/>
        <end position="68"/>
    </location>
</feature>
<evidence type="ECO:0000313" key="2">
    <source>
        <dbReference type="EMBL" id="GLR72213.1"/>
    </source>
</evidence>
<dbReference type="AlphaFoldDB" id="A0AA37WJH2"/>
<dbReference type="EMBL" id="BSOT01000009">
    <property type="protein sequence ID" value="GLR72213.1"/>
    <property type="molecule type" value="Genomic_DNA"/>
</dbReference>
<name>A0AA37WJH2_9ALTE</name>
<reference evidence="2" key="2">
    <citation type="submission" date="2023-01" db="EMBL/GenBank/DDBJ databases">
        <title>Draft genome sequence of Agaribacter marinus strain NBRC 110023.</title>
        <authorList>
            <person name="Sun Q."/>
            <person name="Mori K."/>
        </authorList>
    </citation>
    <scope>NUCLEOTIDE SEQUENCE</scope>
    <source>
        <strain evidence="2">NBRC 110023</strain>
    </source>
</reference>
<reference evidence="2" key="1">
    <citation type="journal article" date="2014" name="Int. J. Syst. Evol. Microbiol.">
        <title>Complete genome sequence of Corynebacterium casei LMG S-19264T (=DSM 44701T), isolated from a smear-ripened cheese.</title>
        <authorList>
            <consortium name="US DOE Joint Genome Institute (JGI-PGF)"/>
            <person name="Walter F."/>
            <person name="Albersmeier A."/>
            <person name="Kalinowski J."/>
            <person name="Ruckert C."/>
        </authorList>
    </citation>
    <scope>NUCLEOTIDE SEQUENCE</scope>
    <source>
        <strain evidence="2">NBRC 110023</strain>
    </source>
</reference>
<comment type="caution">
    <text evidence="2">The sequence shown here is derived from an EMBL/GenBank/DDBJ whole genome shotgun (WGS) entry which is preliminary data.</text>
</comment>
<proteinExistence type="predicted"/>
<feature type="transmembrane region" description="Helical" evidence="1">
    <location>
        <begin position="104"/>
        <end position="122"/>
    </location>
</feature>
<keyword evidence="3" id="KW-1185">Reference proteome</keyword>
<evidence type="ECO:0000256" key="1">
    <source>
        <dbReference type="SAM" id="Phobius"/>
    </source>
</evidence>
<accession>A0AA37WJH2</accession>
<keyword evidence="1" id="KW-1133">Transmembrane helix</keyword>